<evidence type="ECO:0000313" key="1">
    <source>
        <dbReference type="EMBL" id="KAG9470195.1"/>
    </source>
</evidence>
<name>A0A8J6JV87_ELECQ</name>
<sequence length="114" mass="12613">MAAPWAFRSPRTFHACFVVLGHHNPVCYETPFSWIMAVRCEKTAACVWSGLQTLTPNVHPIVSASRAGVNESWATMVTGNGHLGGKKTLQVCQSVFLTFRKLGWIPPVIYVNEP</sequence>
<accession>A0A8J6JV87</accession>
<proteinExistence type="predicted"/>
<comment type="caution">
    <text evidence="1">The sequence shown here is derived from an EMBL/GenBank/DDBJ whole genome shotgun (WGS) entry which is preliminary data.</text>
</comment>
<dbReference type="Proteomes" id="UP000770717">
    <property type="component" value="Unassembled WGS sequence"/>
</dbReference>
<evidence type="ECO:0000313" key="2">
    <source>
        <dbReference type="Proteomes" id="UP000770717"/>
    </source>
</evidence>
<reference evidence="1" key="1">
    <citation type="thesis" date="2020" institute="ProQuest LLC" country="789 East Eisenhower Parkway, Ann Arbor, MI, USA">
        <title>Comparative Genomics and Chromosome Evolution.</title>
        <authorList>
            <person name="Mudd A.B."/>
        </authorList>
    </citation>
    <scope>NUCLEOTIDE SEQUENCE</scope>
    <source>
        <strain evidence="1">HN-11 Male</strain>
        <tissue evidence="1">Kidney and liver</tissue>
    </source>
</reference>
<keyword evidence="2" id="KW-1185">Reference proteome</keyword>
<dbReference type="EMBL" id="WNTK01000340">
    <property type="protein sequence ID" value="KAG9470195.1"/>
    <property type="molecule type" value="Genomic_DNA"/>
</dbReference>
<gene>
    <name evidence="1" type="ORF">GDO78_018646</name>
</gene>
<dbReference type="AlphaFoldDB" id="A0A8J6JV87"/>
<protein>
    <submittedName>
        <fullName evidence="1">Uncharacterized protein</fullName>
    </submittedName>
</protein>
<organism evidence="1 2">
    <name type="scientific">Eleutherodactylus coqui</name>
    <name type="common">Puerto Rican coqui</name>
    <dbReference type="NCBI Taxonomy" id="57060"/>
    <lineage>
        <taxon>Eukaryota</taxon>
        <taxon>Metazoa</taxon>
        <taxon>Chordata</taxon>
        <taxon>Craniata</taxon>
        <taxon>Vertebrata</taxon>
        <taxon>Euteleostomi</taxon>
        <taxon>Amphibia</taxon>
        <taxon>Batrachia</taxon>
        <taxon>Anura</taxon>
        <taxon>Neobatrachia</taxon>
        <taxon>Hyloidea</taxon>
        <taxon>Eleutherodactylidae</taxon>
        <taxon>Eleutherodactylinae</taxon>
        <taxon>Eleutherodactylus</taxon>
        <taxon>Eleutherodactylus</taxon>
    </lineage>
</organism>